<gene>
    <name evidence="1" type="primary">Acey_s0026.g1319</name>
    <name evidence="1" type="ORF">Y032_0026g1319</name>
</gene>
<evidence type="ECO:0000313" key="1">
    <source>
        <dbReference type="EMBL" id="EYC18704.1"/>
    </source>
</evidence>
<keyword evidence="2" id="KW-1185">Reference proteome</keyword>
<protein>
    <submittedName>
        <fullName evidence="1">Uncharacterized protein</fullName>
    </submittedName>
</protein>
<dbReference type="EMBL" id="JARK01001362">
    <property type="protein sequence ID" value="EYC18704.1"/>
    <property type="molecule type" value="Genomic_DNA"/>
</dbReference>
<dbReference type="AlphaFoldDB" id="A0A016UTE4"/>
<sequence length="104" mass="11804">MTASVFCSATVHFLVRQRNQSRWYSLLASPKSRPLLQSIYKCLKNAGERQLRLMLVLSKAYGILRSDTVAVKKMNENDENKMLQVLISYHMVCLGLRVDVGTVA</sequence>
<evidence type="ECO:0000313" key="2">
    <source>
        <dbReference type="Proteomes" id="UP000024635"/>
    </source>
</evidence>
<proteinExistence type="predicted"/>
<organism evidence="1 2">
    <name type="scientific">Ancylostoma ceylanicum</name>
    <dbReference type="NCBI Taxonomy" id="53326"/>
    <lineage>
        <taxon>Eukaryota</taxon>
        <taxon>Metazoa</taxon>
        <taxon>Ecdysozoa</taxon>
        <taxon>Nematoda</taxon>
        <taxon>Chromadorea</taxon>
        <taxon>Rhabditida</taxon>
        <taxon>Rhabditina</taxon>
        <taxon>Rhabditomorpha</taxon>
        <taxon>Strongyloidea</taxon>
        <taxon>Ancylostomatidae</taxon>
        <taxon>Ancylostomatinae</taxon>
        <taxon>Ancylostoma</taxon>
    </lineage>
</organism>
<reference evidence="2" key="1">
    <citation type="journal article" date="2015" name="Nat. Genet.">
        <title>The genome and transcriptome of the zoonotic hookworm Ancylostoma ceylanicum identify infection-specific gene families.</title>
        <authorList>
            <person name="Schwarz E.M."/>
            <person name="Hu Y."/>
            <person name="Antoshechkin I."/>
            <person name="Miller M.M."/>
            <person name="Sternberg P.W."/>
            <person name="Aroian R.V."/>
        </authorList>
    </citation>
    <scope>NUCLEOTIDE SEQUENCE</scope>
    <source>
        <strain evidence="2">HY135</strain>
    </source>
</reference>
<comment type="caution">
    <text evidence="1">The sequence shown here is derived from an EMBL/GenBank/DDBJ whole genome shotgun (WGS) entry which is preliminary data.</text>
</comment>
<accession>A0A016UTE4</accession>
<name>A0A016UTE4_9BILA</name>
<dbReference type="Proteomes" id="UP000024635">
    <property type="component" value="Unassembled WGS sequence"/>
</dbReference>
<dbReference type="OrthoDB" id="5868241at2759"/>